<accession>A0A192D635</accession>
<name>A0A192D635_9SPHN</name>
<evidence type="ECO:0000313" key="3">
    <source>
        <dbReference type="Proteomes" id="UP000078263"/>
    </source>
</evidence>
<evidence type="ECO:0008006" key="4">
    <source>
        <dbReference type="Google" id="ProtNLM"/>
    </source>
</evidence>
<dbReference type="RefSeq" id="WP_068351720.1">
    <property type="nucleotide sequence ID" value="NZ_CP016033.1"/>
</dbReference>
<dbReference type="EMBL" id="CP016033">
    <property type="protein sequence ID" value="ANK13337.1"/>
    <property type="molecule type" value="Genomic_DNA"/>
</dbReference>
<feature type="compositionally biased region" description="Basic and acidic residues" evidence="1">
    <location>
        <begin position="38"/>
        <end position="80"/>
    </location>
</feature>
<dbReference type="Proteomes" id="UP000078263">
    <property type="component" value="Chromosome"/>
</dbReference>
<protein>
    <recommendedName>
        <fullName evidence="4">Treponemal membrane protein B</fullName>
    </recommendedName>
</protein>
<gene>
    <name evidence="2" type="ORF">A9D12_10725</name>
</gene>
<dbReference type="KEGG" id="pns:A9D12_10725"/>
<evidence type="ECO:0000313" key="2">
    <source>
        <dbReference type="EMBL" id="ANK13337.1"/>
    </source>
</evidence>
<dbReference type="InterPro" id="IPR045510">
    <property type="entry name" value="DUF6481"/>
</dbReference>
<reference evidence="2 3" key="1">
    <citation type="submission" date="2016-05" db="EMBL/GenBank/DDBJ databases">
        <title>Compelete Genome Sequence of Bacteriochlorophyll-Synthesizing Bacterium Porphyrobacter neustonensis DSM 9434.</title>
        <authorList>
            <person name="Shi X.-L."/>
            <person name="Wu Y.-H."/>
            <person name="Cheng H."/>
            <person name="Xu L."/>
            <person name="Zhang X.-Q."/>
            <person name="Wang C.-S."/>
            <person name="Xu X.-W."/>
        </authorList>
    </citation>
    <scope>NUCLEOTIDE SEQUENCE [LARGE SCALE GENOMIC DNA]</scope>
    <source>
        <strain evidence="2 3">DSM 9434</strain>
    </source>
</reference>
<sequence length="113" mass="12570">MSGYKLPSFQDRAAASLKAKQKALETLKQAPRLSEAEIAERAARQAKREAAREAAAREKAEKLQAAREEKKRLAEEKRAAAEAALLKANQPKKTEAELKAARDARYAARKNRK</sequence>
<proteinExistence type="predicted"/>
<keyword evidence="3" id="KW-1185">Reference proteome</keyword>
<feature type="compositionally biased region" description="Basic and acidic residues" evidence="1">
    <location>
        <begin position="92"/>
        <end position="106"/>
    </location>
</feature>
<dbReference type="AlphaFoldDB" id="A0A192D635"/>
<evidence type="ECO:0000256" key="1">
    <source>
        <dbReference type="SAM" id="MobiDB-lite"/>
    </source>
</evidence>
<dbReference type="Pfam" id="PF20089">
    <property type="entry name" value="DUF6481"/>
    <property type="match status" value="1"/>
</dbReference>
<organism evidence="2 3">
    <name type="scientific">Erythrobacter neustonensis</name>
    <dbReference type="NCBI Taxonomy" id="1112"/>
    <lineage>
        <taxon>Bacteria</taxon>
        <taxon>Pseudomonadati</taxon>
        <taxon>Pseudomonadota</taxon>
        <taxon>Alphaproteobacteria</taxon>
        <taxon>Sphingomonadales</taxon>
        <taxon>Erythrobacteraceae</taxon>
        <taxon>Erythrobacter/Porphyrobacter group</taxon>
        <taxon>Erythrobacter</taxon>
    </lineage>
</organism>
<feature type="region of interest" description="Disordered" evidence="1">
    <location>
        <begin position="38"/>
        <end position="113"/>
    </location>
</feature>